<proteinExistence type="predicted"/>
<sequence length="260" mass="29109">MQRTLRVMHASDTKSVELASYRLRDVAVQWYETWELSRGTNASPAARVDRFLALKQGNMSVREYSLQFDSLARYAPSIVAEISDRVHQFVVGLGPYIINECSMATLLDGMDISRIQAYAQNLEDWKRQQYENHDEGQRRKTRSTRRPEDFSGDPMLPYPVESVRQLSGLKNFGFSESEGFSATEGAPSVAHSRQCRQGPNVFYTCERGPQASAGRCRGRGGTSSSDVSQNRIYALAGHQDLEATPDAMSGTVTMSNVRSY</sequence>
<evidence type="ECO:0000256" key="1">
    <source>
        <dbReference type="SAM" id="MobiDB-lite"/>
    </source>
</evidence>
<keyword evidence="3" id="KW-1185">Reference proteome</keyword>
<reference evidence="3" key="1">
    <citation type="journal article" date="2013" name="Genome Biol.">
        <title>Reference genomes and transcriptomes of Nicotiana sylvestris and Nicotiana tomentosiformis.</title>
        <authorList>
            <person name="Sierro N."/>
            <person name="Battey J.N."/>
            <person name="Ouadi S."/>
            <person name="Bovet L."/>
            <person name="Goepfert S."/>
            <person name="Bakaher N."/>
            <person name="Peitsch M.C."/>
            <person name="Ivanov N.V."/>
        </authorList>
    </citation>
    <scope>NUCLEOTIDE SEQUENCE [LARGE SCALE GENOMIC DNA]</scope>
</reference>
<evidence type="ECO:0000259" key="2">
    <source>
        <dbReference type="Pfam" id="PF03732"/>
    </source>
</evidence>
<evidence type="ECO:0000313" key="4">
    <source>
        <dbReference type="RefSeq" id="XP_009762399.1"/>
    </source>
</evidence>
<protein>
    <submittedName>
        <fullName evidence="4">Uncharacterized protein LOC104214440</fullName>
    </submittedName>
</protein>
<organism evidence="3 4">
    <name type="scientific">Nicotiana sylvestris</name>
    <name type="common">Wood tobacco</name>
    <name type="synonym">South American tobacco</name>
    <dbReference type="NCBI Taxonomy" id="4096"/>
    <lineage>
        <taxon>Eukaryota</taxon>
        <taxon>Viridiplantae</taxon>
        <taxon>Streptophyta</taxon>
        <taxon>Embryophyta</taxon>
        <taxon>Tracheophyta</taxon>
        <taxon>Spermatophyta</taxon>
        <taxon>Magnoliopsida</taxon>
        <taxon>eudicotyledons</taxon>
        <taxon>Gunneridae</taxon>
        <taxon>Pentapetalae</taxon>
        <taxon>asterids</taxon>
        <taxon>lamiids</taxon>
        <taxon>Solanales</taxon>
        <taxon>Solanaceae</taxon>
        <taxon>Nicotianoideae</taxon>
        <taxon>Nicotianeae</taxon>
        <taxon>Nicotiana</taxon>
    </lineage>
</organism>
<dbReference type="Proteomes" id="UP000189701">
    <property type="component" value="Unplaced"/>
</dbReference>
<dbReference type="RefSeq" id="XP_009762399.1">
    <property type="nucleotide sequence ID" value="XM_009764097.1"/>
</dbReference>
<dbReference type="Pfam" id="PF03732">
    <property type="entry name" value="Retrotrans_gag"/>
    <property type="match status" value="1"/>
</dbReference>
<name>A0A1U7VJ74_NICSY</name>
<evidence type="ECO:0000313" key="3">
    <source>
        <dbReference type="Proteomes" id="UP000189701"/>
    </source>
</evidence>
<dbReference type="AlphaFoldDB" id="A0A1U7VJ74"/>
<feature type="region of interest" description="Disordered" evidence="1">
    <location>
        <begin position="129"/>
        <end position="158"/>
    </location>
</feature>
<feature type="domain" description="Retrotransposon gag" evidence="2">
    <location>
        <begin position="48"/>
        <end position="93"/>
    </location>
</feature>
<dbReference type="InterPro" id="IPR005162">
    <property type="entry name" value="Retrotrans_gag_dom"/>
</dbReference>
<accession>A0A1U7VJ74</accession>
<reference evidence="4" key="2">
    <citation type="submission" date="2025-08" db="UniProtKB">
        <authorList>
            <consortium name="RefSeq"/>
        </authorList>
    </citation>
    <scope>IDENTIFICATION</scope>
    <source>
        <tissue evidence="4">Leaf</tissue>
    </source>
</reference>
<feature type="compositionally biased region" description="Basic and acidic residues" evidence="1">
    <location>
        <begin position="129"/>
        <end position="138"/>
    </location>
</feature>
<gene>
    <name evidence="4" type="primary">LOC104214440</name>
</gene>